<name>A0ABU8LBY0_9MICO</name>
<keyword evidence="1" id="KW-0540">Nuclease</keyword>
<evidence type="ECO:0000313" key="7">
    <source>
        <dbReference type="EMBL" id="MEJ1088203.1"/>
    </source>
</evidence>
<dbReference type="RefSeq" id="WP_337331869.1">
    <property type="nucleotide sequence ID" value="NZ_JBBDGM010000005.1"/>
</dbReference>
<feature type="compositionally biased region" description="Basic and acidic residues" evidence="5">
    <location>
        <begin position="218"/>
        <end position="231"/>
    </location>
</feature>
<dbReference type="Pfam" id="PF01850">
    <property type="entry name" value="PIN"/>
    <property type="match status" value="1"/>
</dbReference>
<gene>
    <name evidence="7" type="ORF">WDU99_07730</name>
</gene>
<evidence type="ECO:0000256" key="5">
    <source>
        <dbReference type="SAM" id="MobiDB-lite"/>
    </source>
</evidence>
<protein>
    <submittedName>
        <fullName evidence="7">PIN domain-containing protein</fullName>
    </submittedName>
</protein>
<reference evidence="7 8" key="1">
    <citation type="submission" date="2024-02" db="EMBL/GenBank/DDBJ databases">
        <authorList>
            <person name="Saticioglu I.B."/>
        </authorList>
    </citation>
    <scope>NUCLEOTIDE SEQUENCE [LARGE SCALE GENOMIC DNA]</scope>
    <source>
        <strain evidence="7 8">Mu-80</strain>
    </source>
</reference>
<comment type="caution">
    <text evidence="7">The sequence shown here is derived from an EMBL/GenBank/DDBJ whole genome shotgun (WGS) entry which is preliminary data.</text>
</comment>
<keyword evidence="8" id="KW-1185">Reference proteome</keyword>
<dbReference type="EMBL" id="JBBDGM010000005">
    <property type="protein sequence ID" value="MEJ1088203.1"/>
    <property type="molecule type" value="Genomic_DNA"/>
</dbReference>
<feature type="region of interest" description="Disordered" evidence="5">
    <location>
        <begin position="212"/>
        <end position="239"/>
    </location>
</feature>
<keyword evidence="3" id="KW-0378">Hydrolase</keyword>
<sequence>MEPLVDTNVIINAARNGDYRDLYGGFVSSVTLHELFGVYAGGNWKYRYYPKSLSASYRAATPRTMNIGFDRRHLEHRGGTDSLVFSGGGGFAARQLFAHASTAHLVENFGAEALAQQASQVSSRRKSSFQRAARAIDECGLQPLPLTQSAVDDAVDIFETFNARYAGKKDHRNTMNDLLILAHARHRGLVPMTNDDLMTVLAVDVLDWTLGSPDEPTSTEKRREVTGDRQLHTVWRSRR</sequence>
<dbReference type="InterPro" id="IPR002716">
    <property type="entry name" value="PIN_dom"/>
</dbReference>
<proteinExistence type="predicted"/>
<evidence type="ECO:0000256" key="3">
    <source>
        <dbReference type="ARBA" id="ARBA00022801"/>
    </source>
</evidence>
<dbReference type="Proteomes" id="UP001371224">
    <property type="component" value="Unassembled WGS sequence"/>
</dbReference>
<dbReference type="Gene3D" id="3.40.50.1010">
    <property type="entry name" value="5'-nuclease"/>
    <property type="match status" value="1"/>
</dbReference>
<keyword evidence="4" id="KW-0460">Magnesium</keyword>
<evidence type="ECO:0000313" key="8">
    <source>
        <dbReference type="Proteomes" id="UP001371224"/>
    </source>
</evidence>
<evidence type="ECO:0000256" key="1">
    <source>
        <dbReference type="ARBA" id="ARBA00022722"/>
    </source>
</evidence>
<accession>A0ABU8LBY0</accession>
<evidence type="ECO:0000256" key="2">
    <source>
        <dbReference type="ARBA" id="ARBA00022723"/>
    </source>
</evidence>
<organism evidence="7 8">
    <name type="scientific">Microbacterium bandirmense</name>
    <dbReference type="NCBI Taxonomy" id="3122050"/>
    <lineage>
        <taxon>Bacteria</taxon>
        <taxon>Bacillati</taxon>
        <taxon>Actinomycetota</taxon>
        <taxon>Actinomycetes</taxon>
        <taxon>Micrococcales</taxon>
        <taxon>Microbacteriaceae</taxon>
        <taxon>Microbacterium</taxon>
    </lineage>
</organism>
<evidence type="ECO:0000259" key="6">
    <source>
        <dbReference type="Pfam" id="PF01850"/>
    </source>
</evidence>
<feature type="domain" description="PIN" evidence="6">
    <location>
        <begin position="92"/>
        <end position="196"/>
    </location>
</feature>
<keyword evidence="2" id="KW-0479">Metal-binding</keyword>
<evidence type="ECO:0000256" key="4">
    <source>
        <dbReference type="ARBA" id="ARBA00022842"/>
    </source>
</evidence>